<sequence length="53" mass="6468">MARMRKKADLPSKTCLHCAQPFQWRRKWARDWPQVRFCSTACKRAYKRGDWPL</sequence>
<name>A0ABV2B213_9GAMM</name>
<dbReference type="EMBL" id="APND01000003">
    <property type="protein sequence ID" value="MES1929926.1"/>
    <property type="molecule type" value="Genomic_DNA"/>
</dbReference>
<dbReference type="Proteomes" id="UP001460888">
    <property type="component" value="Unassembled WGS sequence"/>
</dbReference>
<reference evidence="1 2" key="1">
    <citation type="submission" date="2013-03" db="EMBL/GenBank/DDBJ databases">
        <title>Salinisphaera dokdonensis CL-ES53 Genome Sequencing.</title>
        <authorList>
            <person name="Li C."/>
            <person name="Lai Q."/>
            <person name="Shao Z."/>
        </authorList>
    </citation>
    <scope>NUCLEOTIDE SEQUENCE [LARGE SCALE GENOMIC DNA]</scope>
    <source>
        <strain evidence="1 2">CL-ES53</strain>
    </source>
</reference>
<dbReference type="RefSeq" id="WP_353111623.1">
    <property type="nucleotide sequence ID" value="NZ_APND01000003.1"/>
</dbReference>
<dbReference type="Pfam" id="PF10013">
    <property type="entry name" value="DUF2256"/>
    <property type="match status" value="1"/>
</dbReference>
<dbReference type="PANTHER" id="PTHR37463">
    <property type="entry name" value="GSL3115 PROTEIN"/>
    <property type="match status" value="1"/>
</dbReference>
<protein>
    <recommendedName>
        <fullName evidence="3">DUF2256 domain-containing protein</fullName>
    </recommendedName>
</protein>
<keyword evidence="2" id="KW-1185">Reference proteome</keyword>
<gene>
    <name evidence="1" type="ORF">SADO_11739</name>
</gene>
<comment type="caution">
    <text evidence="1">The sequence shown here is derived from an EMBL/GenBank/DDBJ whole genome shotgun (WGS) entry which is preliminary data.</text>
</comment>
<organism evidence="1 2">
    <name type="scientific">Salinisphaera dokdonensis CL-ES53</name>
    <dbReference type="NCBI Taxonomy" id="1304272"/>
    <lineage>
        <taxon>Bacteria</taxon>
        <taxon>Pseudomonadati</taxon>
        <taxon>Pseudomonadota</taxon>
        <taxon>Gammaproteobacteria</taxon>
        <taxon>Salinisphaerales</taxon>
        <taxon>Salinisphaeraceae</taxon>
        <taxon>Salinisphaera</taxon>
    </lineage>
</organism>
<accession>A0ABV2B213</accession>
<dbReference type="PANTHER" id="PTHR37463:SF1">
    <property type="entry name" value="DUF2256 DOMAIN-CONTAINING PROTEIN"/>
    <property type="match status" value="1"/>
</dbReference>
<evidence type="ECO:0000313" key="1">
    <source>
        <dbReference type="EMBL" id="MES1929926.1"/>
    </source>
</evidence>
<dbReference type="InterPro" id="IPR017136">
    <property type="entry name" value="UCP037205"/>
</dbReference>
<evidence type="ECO:0008006" key="3">
    <source>
        <dbReference type="Google" id="ProtNLM"/>
    </source>
</evidence>
<evidence type="ECO:0000313" key="2">
    <source>
        <dbReference type="Proteomes" id="UP001460888"/>
    </source>
</evidence>
<proteinExistence type="predicted"/>